<dbReference type="EMBL" id="JAJKGN010000002">
    <property type="protein sequence ID" value="MDC6409495.1"/>
    <property type="molecule type" value="Genomic_DNA"/>
</dbReference>
<dbReference type="AlphaFoldDB" id="A0AAW6HY66"/>
<organism evidence="1 2">
    <name type="scientific">Xylella fastidiosa subsp. multiplex</name>
    <dbReference type="NCBI Taxonomy" id="644357"/>
    <lineage>
        <taxon>Bacteria</taxon>
        <taxon>Pseudomonadati</taxon>
        <taxon>Pseudomonadota</taxon>
        <taxon>Gammaproteobacteria</taxon>
        <taxon>Lysobacterales</taxon>
        <taxon>Lysobacteraceae</taxon>
        <taxon>Xylella</taxon>
    </lineage>
</organism>
<evidence type="ECO:0000313" key="2">
    <source>
        <dbReference type="Proteomes" id="UP001220702"/>
    </source>
</evidence>
<gene>
    <name evidence="1" type="ORF">LOK82_13100</name>
</gene>
<evidence type="ECO:0000313" key="1">
    <source>
        <dbReference type="EMBL" id="MDC6409495.1"/>
    </source>
</evidence>
<accession>A0AAW6HY66</accession>
<dbReference type="RefSeq" id="WP_238842314.1">
    <property type="nucleotide sequence ID" value="NZ_CP136975.1"/>
</dbReference>
<reference evidence="1" key="1">
    <citation type="submission" date="2021-11" db="EMBL/GenBank/DDBJ databases">
        <authorList>
            <person name="Denance N."/>
            <person name="Briand M."/>
            <person name="Dupas E."/>
            <person name="Durand K."/>
            <person name="Legendre B."/>
            <person name="Cunty A."/>
            <person name="Donnadieu C."/>
            <person name="Lopez Roques C."/>
            <person name="Cesbron S."/>
            <person name="Jacques M.A."/>
        </authorList>
    </citation>
    <scope>NUCLEOTIDE SEQUENCE</scope>
    <source>
        <strain evidence="1">CFBP8070</strain>
    </source>
</reference>
<sequence length="46" mass="4715">MVGTLASGLATMSLEGDAATTGASRYYGTNANSVKGWHPLPTRVTC</sequence>
<comment type="caution">
    <text evidence="1">The sequence shown here is derived from an EMBL/GenBank/DDBJ whole genome shotgun (WGS) entry which is preliminary data.</text>
</comment>
<proteinExistence type="predicted"/>
<protein>
    <submittedName>
        <fullName evidence="1">Uncharacterized protein</fullName>
    </submittedName>
</protein>
<dbReference type="Proteomes" id="UP001220702">
    <property type="component" value="Unassembled WGS sequence"/>
</dbReference>
<name>A0AAW6HY66_XYLFS</name>
<reference evidence="1" key="2">
    <citation type="journal article" date="2023" name="Commun. Biol.">
        <title>Suspicions of two bridgehead invasions of Xylella fastidiosa subsp. multiplex in France.</title>
        <authorList>
            <person name="Dupas E."/>
            <person name="Durand K."/>
            <person name="Rieux A."/>
            <person name="Briand M."/>
            <person name="Pruvost O."/>
            <person name="Cunty A."/>
            <person name="Denance N."/>
            <person name="Donnadieu C."/>
            <person name="Legendre B."/>
            <person name="Lopez-Roques C."/>
            <person name="Cesbron S."/>
            <person name="Ravigne V."/>
            <person name="Jacques M.A."/>
        </authorList>
    </citation>
    <scope>NUCLEOTIDE SEQUENCE</scope>
    <source>
        <strain evidence="1">CFBP8070</strain>
    </source>
</reference>